<keyword evidence="4 9" id="KW-1133">Transmembrane helix</keyword>
<dbReference type="PROSITE" id="PS00610">
    <property type="entry name" value="NA_NEUROTRAN_SYMP_1"/>
    <property type="match status" value="1"/>
</dbReference>
<dbReference type="Proteomes" id="UP001066276">
    <property type="component" value="Chromosome 2_1"/>
</dbReference>
<feature type="binding site" evidence="6">
    <location>
        <position position="59"/>
    </location>
    <ligand>
        <name>Na(+)</name>
        <dbReference type="ChEBI" id="CHEBI:29101"/>
        <label>1</label>
    </ligand>
</feature>
<dbReference type="GO" id="GO:0015657">
    <property type="term" value="F:branched-chain amino acid:sodium symporter activity"/>
    <property type="evidence" value="ECO:0007669"/>
    <property type="project" value="TreeGrafter"/>
</dbReference>
<evidence type="ECO:0000256" key="1">
    <source>
        <dbReference type="ARBA" id="ARBA00004141"/>
    </source>
</evidence>
<dbReference type="EMBL" id="JANPWB010000003">
    <property type="protein sequence ID" value="KAJ1198529.1"/>
    <property type="molecule type" value="Genomic_DNA"/>
</dbReference>
<feature type="disulfide bond" evidence="7">
    <location>
        <begin position="157"/>
        <end position="165"/>
    </location>
</feature>
<dbReference type="GO" id="GO:0001761">
    <property type="term" value="F:beta-alanine transmembrane transporter activity"/>
    <property type="evidence" value="ECO:0007669"/>
    <property type="project" value="TreeGrafter"/>
</dbReference>
<feature type="transmembrane region" description="Helical" evidence="9">
    <location>
        <begin position="231"/>
        <end position="255"/>
    </location>
</feature>
<evidence type="ECO:0000313" key="11">
    <source>
        <dbReference type="Proteomes" id="UP001066276"/>
    </source>
</evidence>
<dbReference type="GO" id="GO:0005886">
    <property type="term" value="C:plasma membrane"/>
    <property type="evidence" value="ECO:0007669"/>
    <property type="project" value="TreeGrafter"/>
</dbReference>
<protein>
    <recommendedName>
        <fullName evidence="8">Transporter</fullName>
    </recommendedName>
</protein>
<evidence type="ECO:0000256" key="3">
    <source>
        <dbReference type="ARBA" id="ARBA00022692"/>
    </source>
</evidence>
<dbReference type="PANTHER" id="PTHR11616:SF286">
    <property type="entry name" value="SODIUM- AND CHLORIDE-DEPENDENT NEUTRAL AND BASIC AMINO ACID TRANSPORTER B(0+)"/>
    <property type="match status" value="1"/>
</dbReference>
<dbReference type="GO" id="GO:0022858">
    <property type="term" value="F:alanine transmembrane transporter activity"/>
    <property type="evidence" value="ECO:0007669"/>
    <property type="project" value="TreeGrafter"/>
</dbReference>
<feature type="binding site" evidence="6">
    <location>
        <position position="54"/>
    </location>
    <ligand>
        <name>Na(+)</name>
        <dbReference type="ChEBI" id="CHEBI:29101"/>
        <label>1</label>
    </ligand>
</feature>
<comment type="subcellular location">
    <subcellularLocation>
        <location evidence="1">Membrane</location>
        <topology evidence="1">Multi-pass membrane protein</topology>
    </subcellularLocation>
</comment>
<dbReference type="PRINTS" id="PR00176">
    <property type="entry name" value="NANEUSMPORT"/>
</dbReference>
<keyword evidence="2 8" id="KW-0813">Transport</keyword>
<evidence type="ECO:0000256" key="5">
    <source>
        <dbReference type="ARBA" id="ARBA00023136"/>
    </source>
</evidence>
<evidence type="ECO:0000313" key="10">
    <source>
        <dbReference type="EMBL" id="KAJ1198529.1"/>
    </source>
</evidence>
<evidence type="ECO:0000256" key="6">
    <source>
        <dbReference type="PIRSR" id="PIRSR600175-1"/>
    </source>
</evidence>
<dbReference type="GO" id="GO:0015374">
    <property type="term" value="F:neutral, basic amino acid:sodium:chloride symporter activity"/>
    <property type="evidence" value="ECO:0007669"/>
    <property type="project" value="TreeGrafter"/>
</dbReference>
<accession>A0AAV7VAD0</accession>
<evidence type="ECO:0000256" key="4">
    <source>
        <dbReference type="ARBA" id="ARBA00022989"/>
    </source>
</evidence>
<keyword evidence="7" id="KW-1015">Disulfide bond</keyword>
<dbReference type="SUPFAM" id="SSF161070">
    <property type="entry name" value="SNF-like"/>
    <property type="match status" value="1"/>
</dbReference>
<evidence type="ECO:0000256" key="9">
    <source>
        <dbReference type="SAM" id="Phobius"/>
    </source>
</evidence>
<comment type="similarity">
    <text evidence="8">Belongs to the sodium:neurotransmitter symporter (SNF) (TC 2.A.22) family.</text>
</comment>
<proteinExistence type="inferred from homology"/>
<keyword evidence="11" id="KW-1185">Reference proteome</keyword>
<dbReference type="Pfam" id="PF00209">
    <property type="entry name" value="SNF"/>
    <property type="match status" value="1"/>
</dbReference>
<feature type="transmembrane region" description="Helical" evidence="9">
    <location>
        <begin position="76"/>
        <end position="95"/>
    </location>
</feature>
<feature type="binding site" evidence="6">
    <location>
        <position position="52"/>
    </location>
    <ligand>
        <name>Na(+)</name>
        <dbReference type="ChEBI" id="CHEBI:29101"/>
        <label>1</label>
    </ligand>
</feature>
<evidence type="ECO:0000256" key="2">
    <source>
        <dbReference type="ARBA" id="ARBA00022448"/>
    </source>
</evidence>
<keyword evidence="6" id="KW-0915">Sodium</keyword>
<evidence type="ECO:0000256" key="8">
    <source>
        <dbReference type="RuleBase" id="RU003732"/>
    </source>
</evidence>
<feature type="transmembrane region" description="Helical" evidence="9">
    <location>
        <begin position="261"/>
        <end position="278"/>
    </location>
</feature>
<dbReference type="AlphaFoldDB" id="A0AAV7VAD0"/>
<evidence type="ECO:0000256" key="7">
    <source>
        <dbReference type="PIRSR" id="PIRSR600175-2"/>
    </source>
</evidence>
<dbReference type="PROSITE" id="PS50267">
    <property type="entry name" value="NA_NEUROTRAN_SYMP_3"/>
    <property type="match status" value="1"/>
</dbReference>
<keyword evidence="3 8" id="KW-0812">Transmembrane</keyword>
<dbReference type="InterPro" id="IPR000175">
    <property type="entry name" value="Na/ntran_symport"/>
</dbReference>
<keyword evidence="6" id="KW-0479">Metal-binding</keyword>
<dbReference type="InterPro" id="IPR037272">
    <property type="entry name" value="SNS_sf"/>
</dbReference>
<gene>
    <name evidence="10" type="ORF">NDU88_002369</name>
</gene>
<sequence>MGKTIVSLPGCLKCCRSRASNTKPDSHVAPKDGTTERGNWSSKAEYLLSMVGYAVGLGNVWRFPYLAYKNGGGAFLIPYIIMLVLSGMPLFFLESSLGQFASIGPVLVWRAVPIVQGVGITMVIISTTVSIYYNVIVAYSLYYLFASFRKTLPWSDCSSWANETCSSLLRGECNMTLDINHTPGKNLTWDNEHNLTCKSNDTKGLPLDLPSKLYWDNVALRRSSGLDETGAVVWHLVLCNLLAWIMVAAALFRGIKSSGKVVYFTAVFPYGVLLILLIRGVTLEGAGEGIAYYMGAKSNITKLWEAEDQKDFSPAAEIPVPQKFNALPAKNDAQLARGAKIPGTLSLERLCGRRSMQCQQRDRNFDVRPYWMEASQLRITPPDFL</sequence>
<name>A0AAV7VAD0_PLEWA</name>
<feature type="transmembrane region" description="Helical" evidence="9">
    <location>
        <begin position="131"/>
        <end position="148"/>
    </location>
</feature>
<keyword evidence="5 9" id="KW-0472">Membrane</keyword>
<dbReference type="PANTHER" id="PTHR11616">
    <property type="entry name" value="SODIUM/CHLORIDE DEPENDENT TRANSPORTER"/>
    <property type="match status" value="1"/>
</dbReference>
<comment type="caution">
    <text evidence="10">The sequence shown here is derived from an EMBL/GenBank/DDBJ whole genome shotgun (WGS) entry which is preliminary data.</text>
</comment>
<dbReference type="GO" id="GO:0089718">
    <property type="term" value="P:amino acid import across plasma membrane"/>
    <property type="evidence" value="ECO:0007669"/>
    <property type="project" value="TreeGrafter"/>
</dbReference>
<keyword evidence="8" id="KW-0769">Symport</keyword>
<organism evidence="10 11">
    <name type="scientific">Pleurodeles waltl</name>
    <name type="common">Iberian ribbed newt</name>
    <dbReference type="NCBI Taxonomy" id="8319"/>
    <lineage>
        <taxon>Eukaryota</taxon>
        <taxon>Metazoa</taxon>
        <taxon>Chordata</taxon>
        <taxon>Craniata</taxon>
        <taxon>Vertebrata</taxon>
        <taxon>Euteleostomi</taxon>
        <taxon>Amphibia</taxon>
        <taxon>Batrachia</taxon>
        <taxon>Caudata</taxon>
        <taxon>Salamandroidea</taxon>
        <taxon>Salamandridae</taxon>
        <taxon>Pleurodelinae</taxon>
        <taxon>Pleurodeles</taxon>
    </lineage>
</organism>
<dbReference type="GO" id="GO:0046872">
    <property type="term" value="F:metal ion binding"/>
    <property type="evidence" value="ECO:0007669"/>
    <property type="project" value="UniProtKB-KW"/>
</dbReference>
<reference evidence="10" key="1">
    <citation type="journal article" date="2022" name="bioRxiv">
        <title>Sequencing and chromosome-scale assembly of the giantPleurodeles waltlgenome.</title>
        <authorList>
            <person name="Brown T."/>
            <person name="Elewa A."/>
            <person name="Iarovenko S."/>
            <person name="Subramanian E."/>
            <person name="Araus A.J."/>
            <person name="Petzold A."/>
            <person name="Susuki M."/>
            <person name="Suzuki K.-i.T."/>
            <person name="Hayashi T."/>
            <person name="Toyoda A."/>
            <person name="Oliveira C."/>
            <person name="Osipova E."/>
            <person name="Leigh N.D."/>
            <person name="Simon A."/>
            <person name="Yun M.H."/>
        </authorList>
    </citation>
    <scope>NUCLEOTIDE SEQUENCE</scope>
    <source>
        <strain evidence="10">20211129_DDA</strain>
        <tissue evidence="10">Liver</tissue>
    </source>
</reference>
<feature type="binding site" evidence="6">
    <location>
        <position position="55"/>
    </location>
    <ligand>
        <name>Na(+)</name>
        <dbReference type="ChEBI" id="CHEBI:29101"/>
        <label>1</label>
    </ligand>
</feature>
<dbReference type="GO" id="GO:1901235">
    <property type="term" value="F:(R)-carnitine transmembrane transporter activity"/>
    <property type="evidence" value="ECO:0007669"/>
    <property type="project" value="TreeGrafter"/>
</dbReference>